<name>A0A0H4PZF2_9BACT</name>
<dbReference type="SUPFAM" id="SSF52151">
    <property type="entry name" value="FabD/lysophospholipase-like"/>
    <property type="match status" value="1"/>
</dbReference>
<feature type="active site" description="Proton acceptor" evidence="4">
    <location>
        <position position="154"/>
    </location>
</feature>
<keyword evidence="7" id="KW-1185">Reference proteome</keyword>
<dbReference type="Proteomes" id="UP000036520">
    <property type="component" value="Chromosome"/>
</dbReference>
<dbReference type="RefSeq" id="WP_048643861.1">
    <property type="nucleotide sequence ID" value="NZ_CAXBGM010000098.1"/>
</dbReference>
<dbReference type="EMBL" id="CP012040">
    <property type="protein sequence ID" value="AKP53797.1"/>
    <property type="molecule type" value="Genomic_DNA"/>
</dbReference>
<keyword evidence="2 4" id="KW-0442">Lipid degradation</keyword>
<feature type="short sequence motif" description="GXSXG" evidence="4">
    <location>
        <begin position="40"/>
        <end position="44"/>
    </location>
</feature>
<proteinExistence type="predicted"/>
<dbReference type="InterPro" id="IPR016035">
    <property type="entry name" value="Acyl_Trfase/lysoPLipase"/>
</dbReference>
<dbReference type="AlphaFoldDB" id="A0A0H4PZF2"/>
<evidence type="ECO:0000256" key="1">
    <source>
        <dbReference type="ARBA" id="ARBA00022801"/>
    </source>
</evidence>
<reference evidence="6 7" key="1">
    <citation type="submission" date="2015-07" db="EMBL/GenBank/DDBJ databases">
        <authorList>
            <person name="Kim K.M."/>
        </authorList>
    </citation>
    <scope>NUCLEOTIDE SEQUENCE [LARGE SCALE GENOMIC DNA]</scope>
    <source>
        <strain evidence="6 7">KCTC 12363</strain>
    </source>
</reference>
<gene>
    <name evidence="6" type="ORF">CA2015_4456</name>
</gene>
<dbReference type="KEGG" id="camu:CA2015_4456"/>
<dbReference type="Gene3D" id="3.40.1090.10">
    <property type="entry name" value="Cytosolic phospholipase A2 catalytic domain"/>
    <property type="match status" value="1"/>
</dbReference>
<feature type="domain" description="PNPLA" evidence="5">
    <location>
        <begin position="9"/>
        <end position="167"/>
    </location>
</feature>
<sequence>MKKNNKIGLALSGGGVRGIAHLGVLQALNEEGIYPDCLSGSSAGAIVAAMYAHGYAPREILDIIVQTKYFKFFKPSISFKALLRMDLLADLFAKYLPEDDFSALKIPIFVTATNFQKSRTEFFSNGPLIKRLMASACIPGMFEPILLNGELYIDGGVLNNLPVEPLVDDCDTIIGVNCNNLPDLKGDTHIKGLIERSVIMALNYNVYSRKPKCDYFIDPPGLAKFGVLEVKKAMEIYDTGYQYCKEFLLENQSLSLLKSQDINSLYKS</sequence>
<dbReference type="PANTHER" id="PTHR14226">
    <property type="entry name" value="NEUROPATHY TARGET ESTERASE/SWISS CHEESE D.MELANOGASTER"/>
    <property type="match status" value="1"/>
</dbReference>
<evidence type="ECO:0000313" key="6">
    <source>
        <dbReference type="EMBL" id="AKP53797.1"/>
    </source>
</evidence>
<evidence type="ECO:0000256" key="4">
    <source>
        <dbReference type="PROSITE-ProRule" id="PRU01161"/>
    </source>
</evidence>
<dbReference type="GO" id="GO:0016042">
    <property type="term" value="P:lipid catabolic process"/>
    <property type="evidence" value="ECO:0007669"/>
    <property type="project" value="UniProtKB-UniRule"/>
</dbReference>
<dbReference type="OrthoDB" id="9770965at2"/>
<dbReference type="PROSITE" id="PS51635">
    <property type="entry name" value="PNPLA"/>
    <property type="match status" value="1"/>
</dbReference>
<dbReference type="PANTHER" id="PTHR14226:SF78">
    <property type="entry name" value="SLR0060 PROTEIN"/>
    <property type="match status" value="1"/>
</dbReference>
<dbReference type="GO" id="GO:0016787">
    <property type="term" value="F:hydrolase activity"/>
    <property type="evidence" value="ECO:0007669"/>
    <property type="project" value="UniProtKB-UniRule"/>
</dbReference>
<feature type="active site" description="Nucleophile" evidence="4">
    <location>
        <position position="42"/>
    </location>
</feature>
<keyword evidence="1 4" id="KW-0378">Hydrolase</keyword>
<evidence type="ECO:0000313" key="7">
    <source>
        <dbReference type="Proteomes" id="UP000036520"/>
    </source>
</evidence>
<feature type="short sequence motif" description="DGA/G" evidence="4">
    <location>
        <begin position="154"/>
        <end position="156"/>
    </location>
</feature>
<dbReference type="STRING" id="320787.CA2015_4456"/>
<evidence type="ECO:0000259" key="5">
    <source>
        <dbReference type="PROSITE" id="PS51635"/>
    </source>
</evidence>
<dbReference type="Pfam" id="PF01734">
    <property type="entry name" value="Patatin"/>
    <property type="match status" value="1"/>
</dbReference>
<protein>
    <submittedName>
        <fullName evidence="6">Patatin</fullName>
    </submittedName>
</protein>
<dbReference type="CDD" id="cd07205">
    <property type="entry name" value="Pat_PNPLA6_PNPLA7_NTE1_like"/>
    <property type="match status" value="1"/>
</dbReference>
<dbReference type="InterPro" id="IPR050301">
    <property type="entry name" value="NTE"/>
</dbReference>
<evidence type="ECO:0000256" key="3">
    <source>
        <dbReference type="ARBA" id="ARBA00023098"/>
    </source>
</evidence>
<keyword evidence="3 4" id="KW-0443">Lipid metabolism</keyword>
<feature type="short sequence motif" description="GXGXXG" evidence="4">
    <location>
        <begin position="13"/>
        <end position="18"/>
    </location>
</feature>
<evidence type="ECO:0000256" key="2">
    <source>
        <dbReference type="ARBA" id="ARBA00022963"/>
    </source>
</evidence>
<dbReference type="InterPro" id="IPR002641">
    <property type="entry name" value="PNPLA_dom"/>
</dbReference>
<accession>A0A0H4PZF2</accession>
<organism evidence="6 7">
    <name type="scientific">Cyclobacterium amurskyense</name>
    <dbReference type="NCBI Taxonomy" id="320787"/>
    <lineage>
        <taxon>Bacteria</taxon>
        <taxon>Pseudomonadati</taxon>
        <taxon>Bacteroidota</taxon>
        <taxon>Cytophagia</taxon>
        <taxon>Cytophagales</taxon>
        <taxon>Cyclobacteriaceae</taxon>
        <taxon>Cyclobacterium</taxon>
    </lineage>
</organism>